<proteinExistence type="predicted"/>
<name>A0ABT9TN53_PAENI</name>
<evidence type="ECO:0000313" key="2">
    <source>
        <dbReference type="Proteomes" id="UP001244563"/>
    </source>
</evidence>
<protein>
    <submittedName>
        <fullName evidence="1">Uncharacterized protein</fullName>
    </submittedName>
</protein>
<accession>A0ABT9TN53</accession>
<dbReference type="EMBL" id="JAUSSW010000004">
    <property type="protein sequence ID" value="MDQ0102313.1"/>
    <property type="molecule type" value="Genomic_DNA"/>
</dbReference>
<organism evidence="1 2">
    <name type="scientific">Paenarthrobacter nicotinovorans</name>
    <name type="common">Arthrobacter nicotinovorans</name>
    <dbReference type="NCBI Taxonomy" id="29320"/>
    <lineage>
        <taxon>Bacteria</taxon>
        <taxon>Bacillati</taxon>
        <taxon>Actinomycetota</taxon>
        <taxon>Actinomycetes</taxon>
        <taxon>Micrococcales</taxon>
        <taxon>Micrococcaceae</taxon>
        <taxon>Paenarthrobacter</taxon>
    </lineage>
</organism>
<gene>
    <name evidence="1" type="ORF">J2T10_001959</name>
</gene>
<comment type="caution">
    <text evidence="1">The sequence shown here is derived from an EMBL/GenBank/DDBJ whole genome shotgun (WGS) entry which is preliminary data.</text>
</comment>
<keyword evidence="2" id="KW-1185">Reference proteome</keyword>
<evidence type="ECO:0000313" key="1">
    <source>
        <dbReference type="EMBL" id="MDQ0102313.1"/>
    </source>
</evidence>
<dbReference type="Proteomes" id="UP001244563">
    <property type="component" value="Unassembled WGS sequence"/>
</dbReference>
<reference evidence="1 2" key="1">
    <citation type="submission" date="2023-07" db="EMBL/GenBank/DDBJ databases">
        <title>Sorghum-associated microbial communities from plants grown in Nebraska, USA.</title>
        <authorList>
            <person name="Schachtman D."/>
        </authorList>
    </citation>
    <scope>NUCLEOTIDE SEQUENCE [LARGE SCALE GENOMIC DNA]</scope>
    <source>
        <strain evidence="1 2">CC523</strain>
    </source>
</reference>
<dbReference type="RefSeq" id="WP_306877960.1">
    <property type="nucleotide sequence ID" value="NZ_JAUSSW010000004.1"/>
</dbReference>
<sequence>MKIRHRRQLVEVLENVWDNGNATGLDGWVGPGRGTLTVDDHAVSTREKDVTKAADVIAAAGGGMFSDDAIYKAGEQMVAGGHFAILPEAILAIRAVLHALGCERS</sequence>